<dbReference type="EMBL" id="JBHTAX010000001">
    <property type="protein sequence ID" value="MFC7190379.1"/>
    <property type="molecule type" value="Genomic_DNA"/>
</dbReference>
<sequence>MADAGLLDNGHWEIHSLDVGQADATLHITERGELILIDADKTDVIEPLDEVLDGRTTSQQDGDRISLHLLVTHLHDDHVRGIGALYDNDYRIQSVTQPDDDRFQVRDPDTGEPKKGVAKDVRDEYVNNLEKHGIDTISQISAGESLSIDSDTDLRVLAPPDTEKSVDVTRASTGADVNLPRSDRTRTVRSTNLKGNSQCCSWVTSKTSQTITVKVGSFRNTIIPRMM</sequence>
<dbReference type="PANTHER" id="PTHR30619:SF1">
    <property type="entry name" value="RECOMBINATION PROTEIN 2"/>
    <property type="match status" value="1"/>
</dbReference>
<comment type="caution">
    <text evidence="1">The sequence shown here is derived from an EMBL/GenBank/DDBJ whole genome shotgun (WGS) entry which is preliminary data.</text>
</comment>
<accession>A0ABD5YLZ0</accession>
<dbReference type="Proteomes" id="UP001596417">
    <property type="component" value="Unassembled WGS sequence"/>
</dbReference>
<proteinExistence type="predicted"/>
<reference evidence="1 2" key="1">
    <citation type="journal article" date="2019" name="Int. J. Syst. Evol. Microbiol.">
        <title>The Global Catalogue of Microorganisms (GCM) 10K type strain sequencing project: providing services to taxonomists for standard genome sequencing and annotation.</title>
        <authorList>
            <consortium name="The Broad Institute Genomics Platform"/>
            <consortium name="The Broad Institute Genome Sequencing Center for Infectious Disease"/>
            <person name="Wu L."/>
            <person name="Ma J."/>
        </authorList>
    </citation>
    <scope>NUCLEOTIDE SEQUENCE [LARGE SCALE GENOMIC DNA]</scope>
    <source>
        <strain evidence="1 2">RDMS1</strain>
    </source>
</reference>
<evidence type="ECO:0008006" key="3">
    <source>
        <dbReference type="Google" id="ProtNLM"/>
    </source>
</evidence>
<organism evidence="1 2">
    <name type="scientific">Halocatena marina</name>
    <dbReference type="NCBI Taxonomy" id="2934937"/>
    <lineage>
        <taxon>Archaea</taxon>
        <taxon>Methanobacteriati</taxon>
        <taxon>Methanobacteriota</taxon>
        <taxon>Stenosarchaea group</taxon>
        <taxon>Halobacteria</taxon>
        <taxon>Halobacteriales</taxon>
        <taxon>Natronomonadaceae</taxon>
        <taxon>Halocatena</taxon>
    </lineage>
</organism>
<evidence type="ECO:0000313" key="1">
    <source>
        <dbReference type="EMBL" id="MFC7190379.1"/>
    </source>
</evidence>
<dbReference type="PANTHER" id="PTHR30619">
    <property type="entry name" value="DNA INTERNALIZATION/COMPETENCE PROTEIN COMEC/REC2"/>
    <property type="match status" value="1"/>
</dbReference>
<gene>
    <name evidence="1" type="ORF">ACFQL7_11290</name>
</gene>
<dbReference type="AlphaFoldDB" id="A0ABD5YLZ0"/>
<dbReference type="SUPFAM" id="SSF56281">
    <property type="entry name" value="Metallo-hydrolase/oxidoreductase"/>
    <property type="match status" value="1"/>
</dbReference>
<dbReference type="InterPro" id="IPR036866">
    <property type="entry name" value="RibonucZ/Hydroxyglut_hydro"/>
</dbReference>
<name>A0ABD5YLZ0_9EURY</name>
<keyword evidence="2" id="KW-1185">Reference proteome</keyword>
<protein>
    <recommendedName>
        <fullName evidence="3">Metallo-beta-lactamase domain-containing protein</fullName>
    </recommendedName>
</protein>
<evidence type="ECO:0000313" key="2">
    <source>
        <dbReference type="Proteomes" id="UP001596417"/>
    </source>
</evidence>
<dbReference type="Gene3D" id="3.60.15.10">
    <property type="entry name" value="Ribonuclease Z/Hydroxyacylglutathione hydrolase-like"/>
    <property type="match status" value="1"/>
</dbReference>
<dbReference type="InterPro" id="IPR052159">
    <property type="entry name" value="Competence_DNA_uptake"/>
</dbReference>